<keyword evidence="1" id="KW-1133">Transmembrane helix</keyword>
<sequence>MNLPFEIPLPLAIQAMGALQVSILIASALVPQQLNWKEVFALLPKLHRQMYWTYGIYTAAAILALGLFSLLAADDLAGDSRLARMVAGANALFWGVRVCLQWVMAAEPFLTKWWLRAGYHLLTLLFFSFTVFYGWLALR</sequence>
<feature type="transmembrane region" description="Helical" evidence="1">
    <location>
        <begin position="85"/>
        <end position="105"/>
    </location>
</feature>
<organism evidence="2 3">
    <name type="scientific">Luteolibacter rhizosphaerae</name>
    <dbReference type="NCBI Taxonomy" id="2989719"/>
    <lineage>
        <taxon>Bacteria</taxon>
        <taxon>Pseudomonadati</taxon>
        <taxon>Verrucomicrobiota</taxon>
        <taxon>Verrucomicrobiia</taxon>
        <taxon>Verrucomicrobiales</taxon>
        <taxon>Verrucomicrobiaceae</taxon>
        <taxon>Luteolibacter</taxon>
    </lineage>
</organism>
<feature type="transmembrane region" description="Helical" evidence="1">
    <location>
        <begin position="117"/>
        <end position="138"/>
    </location>
</feature>
<gene>
    <name evidence="2" type="ORF">OJ996_13520</name>
</gene>
<evidence type="ECO:0000256" key="1">
    <source>
        <dbReference type="SAM" id="Phobius"/>
    </source>
</evidence>
<feature type="transmembrane region" description="Helical" evidence="1">
    <location>
        <begin position="51"/>
        <end position="73"/>
    </location>
</feature>
<accession>A0ABT3G428</accession>
<keyword evidence="3" id="KW-1185">Reference proteome</keyword>
<keyword evidence="1" id="KW-0812">Transmembrane</keyword>
<feature type="transmembrane region" description="Helical" evidence="1">
    <location>
        <begin position="12"/>
        <end position="31"/>
    </location>
</feature>
<protein>
    <submittedName>
        <fullName evidence="2">Uncharacterized protein</fullName>
    </submittedName>
</protein>
<name>A0ABT3G428_9BACT</name>
<dbReference type="Proteomes" id="UP001165653">
    <property type="component" value="Unassembled WGS sequence"/>
</dbReference>
<comment type="caution">
    <text evidence="2">The sequence shown here is derived from an EMBL/GenBank/DDBJ whole genome shotgun (WGS) entry which is preliminary data.</text>
</comment>
<evidence type="ECO:0000313" key="3">
    <source>
        <dbReference type="Proteomes" id="UP001165653"/>
    </source>
</evidence>
<proteinExistence type="predicted"/>
<dbReference type="EMBL" id="JAPDDR010000006">
    <property type="protein sequence ID" value="MCW1914601.1"/>
    <property type="molecule type" value="Genomic_DNA"/>
</dbReference>
<dbReference type="RefSeq" id="WP_264514136.1">
    <property type="nucleotide sequence ID" value="NZ_JAPDDR010000006.1"/>
</dbReference>
<reference evidence="2" key="1">
    <citation type="submission" date="2022-10" db="EMBL/GenBank/DDBJ databases">
        <title>Luteolibacter sp. GHJ8, whole genome shotgun sequencing project.</title>
        <authorList>
            <person name="Zhao G."/>
            <person name="Shen L."/>
        </authorList>
    </citation>
    <scope>NUCLEOTIDE SEQUENCE</scope>
    <source>
        <strain evidence="2">GHJ8</strain>
    </source>
</reference>
<evidence type="ECO:0000313" key="2">
    <source>
        <dbReference type="EMBL" id="MCW1914601.1"/>
    </source>
</evidence>
<keyword evidence="1" id="KW-0472">Membrane</keyword>